<dbReference type="PANTHER" id="PTHR11972:SF153">
    <property type="entry name" value="SUPEROXIDE-GENERATING NADPH OXIDASE HEAVY CHAIN SUBUNIT A"/>
    <property type="match status" value="1"/>
</dbReference>
<feature type="domain" description="FAD-binding FR-type" evidence="4">
    <location>
        <begin position="210"/>
        <end position="312"/>
    </location>
</feature>
<evidence type="ECO:0000256" key="2">
    <source>
        <dbReference type="SAM" id="MobiDB-lite"/>
    </source>
</evidence>
<keyword evidence="3" id="KW-1133">Transmembrane helix</keyword>
<dbReference type="Gene3D" id="3.40.50.80">
    <property type="entry name" value="Nucleotide-binding domain of ferredoxin-NADP reductase (FNR) module"/>
    <property type="match status" value="1"/>
</dbReference>
<evidence type="ECO:0000313" key="5">
    <source>
        <dbReference type="EMBL" id="CAH0373810.1"/>
    </source>
</evidence>
<accession>A0A8J2X0N5</accession>
<feature type="transmembrane region" description="Helical" evidence="3">
    <location>
        <begin position="48"/>
        <end position="68"/>
    </location>
</feature>
<dbReference type="Proteomes" id="UP000789595">
    <property type="component" value="Unassembled WGS sequence"/>
</dbReference>
<dbReference type="GO" id="GO:0016491">
    <property type="term" value="F:oxidoreductase activity"/>
    <property type="evidence" value="ECO:0007669"/>
    <property type="project" value="UniProtKB-KW"/>
</dbReference>
<keyword evidence="6" id="KW-1185">Reference proteome</keyword>
<sequence>MWRASPTKVSPTKDDVEAPPSPTLRRREARRRAKTTSADSSIASLSSFVAAASAAAVAYSLCVFLPAWTRIGAARWRRTVTVCPRPSICAEGWIEVLLLAVARTTAYAALPYLVALFLTKARVSAARWEENVGSILVAADNLHETHEACGWRVAGFALGRCALVSFEIRKAVHVLLGISGTVAVVCHTRVCAAVAGAALAIYGADALYALCYRALRVEDAVFERLGASVQVSFQKPEWWHDSVEGYVYVLIPWLSRTQWHPFSAYGAAAGKKRVSLCITAAGDWTRALHDAIERPTTRPIWVQGPFPSPYAAYAADRDNLLLVATGIGITPALATIQRHAETRSMSLLWMVRDAALVTFYLREGLLDAVDIALVFYTGKTPLSHLEADLRGRSSVYLVDGRPGDLGEVVLDVVEAVETHQALPECRFRPTELLGGYGGGPENGAPARFDALLRRCAARGMGASEISASFRTETLHRARSRSLADRPRPGRADGRLRRTMGPWANFGTVDGGDESDDDGDLVSEEDIASGIDLLSTSQMLVEDDDLGDILRHIAAGKRALTYSALVSHCERVCRGTQDEFELLMSVVASEEPPRPKRAPRKLCANWGLMYCGNVVRVERDLRAIGRQIDAPVAVERFDW</sequence>
<dbReference type="PANTHER" id="PTHR11972">
    <property type="entry name" value="NADPH OXIDASE"/>
    <property type="match status" value="1"/>
</dbReference>
<dbReference type="Pfam" id="PF08022">
    <property type="entry name" value="FAD_binding_8"/>
    <property type="match status" value="1"/>
</dbReference>
<feature type="region of interest" description="Disordered" evidence="2">
    <location>
        <begin position="1"/>
        <end position="35"/>
    </location>
</feature>
<protein>
    <recommendedName>
        <fullName evidence="4">FAD-binding FR-type domain-containing protein</fullName>
    </recommendedName>
</protein>
<dbReference type="CDD" id="cd06186">
    <property type="entry name" value="NOX_Duox_like_FAD_NADP"/>
    <property type="match status" value="1"/>
</dbReference>
<name>A0A8J2X0N5_9STRA</name>
<dbReference type="PROSITE" id="PS51384">
    <property type="entry name" value="FAD_FR"/>
    <property type="match status" value="1"/>
</dbReference>
<keyword evidence="1" id="KW-0560">Oxidoreductase</keyword>
<evidence type="ECO:0000313" key="6">
    <source>
        <dbReference type="Proteomes" id="UP000789595"/>
    </source>
</evidence>
<feature type="compositionally biased region" description="Basic and acidic residues" evidence="2">
    <location>
        <begin position="481"/>
        <end position="495"/>
    </location>
</feature>
<dbReference type="InterPro" id="IPR039261">
    <property type="entry name" value="FNR_nucleotide-bd"/>
</dbReference>
<evidence type="ECO:0000259" key="4">
    <source>
        <dbReference type="PROSITE" id="PS51384"/>
    </source>
</evidence>
<keyword evidence="3" id="KW-0812">Transmembrane</keyword>
<dbReference type="OrthoDB" id="48134at2759"/>
<reference evidence="5" key="1">
    <citation type="submission" date="2021-11" db="EMBL/GenBank/DDBJ databases">
        <authorList>
            <consortium name="Genoscope - CEA"/>
            <person name="William W."/>
        </authorList>
    </citation>
    <scope>NUCLEOTIDE SEQUENCE</scope>
</reference>
<evidence type="ECO:0000256" key="1">
    <source>
        <dbReference type="ARBA" id="ARBA00023002"/>
    </source>
</evidence>
<evidence type="ECO:0000256" key="3">
    <source>
        <dbReference type="SAM" id="Phobius"/>
    </source>
</evidence>
<feature type="region of interest" description="Disordered" evidence="2">
    <location>
        <begin position="476"/>
        <end position="517"/>
    </location>
</feature>
<keyword evidence="3" id="KW-0472">Membrane</keyword>
<dbReference type="InterPro" id="IPR013112">
    <property type="entry name" value="FAD-bd_8"/>
</dbReference>
<dbReference type="AlphaFoldDB" id="A0A8J2X0N5"/>
<proteinExistence type="predicted"/>
<organism evidence="5 6">
    <name type="scientific">Pelagomonas calceolata</name>
    <dbReference type="NCBI Taxonomy" id="35677"/>
    <lineage>
        <taxon>Eukaryota</taxon>
        <taxon>Sar</taxon>
        <taxon>Stramenopiles</taxon>
        <taxon>Ochrophyta</taxon>
        <taxon>Pelagophyceae</taxon>
        <taxon>Pelagomonadales</taxon>
        <taxon>Pelagomonadaceae</taxon>
        <taxon>Pelagomonas</taxon>
    </lineage>
</organism>
<dbReference type="EMBL" id="CAKKNE010000004">
    <property type="protein sequence ID" value="CAH0373810.1"/>
    <property type="molecule type" value="Genomic_DNA"/>
</dbReference>
<gene>
    <name evidence="5" type="ORF">PECAL_4P10500</name>
</gene>
<comment type="caution">
    <text evidence="5">The sequence shown here is derived from an EMBL/GenBank/DDBJ whole genome shotgun (WGS) entry which is preliminary data.</text>
</comment>
<dbReference type="InterPro" id="IPR050369">
    <property type="entry name" value="RBOH/FRE"/>
</dbReference>
<dbReference type="GO" id="GO:0005886">
    <property type="term" value="C:plasma membrane"/>
    <property type="evidence" value="ECO:0007669"/>
    <property type="project" value="TreeGrafter"/>
</dbReference>
<dbReference type="InterPro" id="IPR017927">
    <property type="entry name" value="FAD-bd_FR_type"/>
</dbReference>
<dbReference type="SUPFAM" id="SSF52343">
    <property type="entry name" value="Ferredoxin reductase-like, C-terminal NADP-linked domain"/>
    <property type="match status" value="1"/>
</dbReference>